<evidence type="ECO:0000256" key="2">
    <source>
        <dbReference type="ARBA" id="ARBA00022741"/>
    </source>
</evidence>
<dbReference type="GO" id="GO:0005525">
    <property type="term" value="F:GTP binding"/>
    <property type="evidence" value="ECO:0007669"/>
    <property type="project" value="UniProtKB-KW"/>
</dbReference>
<dbReference type="InterPro" id="IPR006703">
    <property type="entry name" value="G_AIG1"/>
</dbReference>
<dbReference type="STRING" id="225164.V4AD03"/>
<dbReference type="GeneID" id="20236050"/>
<evidence type="ECO:0000313" key="6">
    <source>
        <dbReference type="Proteomes" id="UP000030746"/>
    </source>
</evidence>
<accession>V4AD03</accession>
<protein>
    <recommendedName>
        <fullName evidence="4">AIG1-type G domain-containing protein</fullName>
    </recommendedName>
</protein>
<dbReference type="OrthoDB" id="431287at2759"/>
<dbReference type="CDD" id="cd01852">
    <property type="entry name" value="AIG1"/>
    <property type="match status" value="1"/>
</dbReference>
<comment type="similarity">
    <text evidence="1">Belongs to the TRAFAC class TrmE-Era-EngA-EngB-Septin-like GTPase superfamily. AIG1/Toc34/Toc159-like paraseptin GTPase family. IAN subfamily.</text>
</comment>
<dbReference type="KEGG" id="lgi:LOTGIDRAFT_153643"/>
<evidence type="ECO:0000256" key="3">
    <source>
        <dbReference type="ARBA" id="ARBA00023134"/>
    </source>
</evidence>
<organism evidence="5 6">
    <name type="scientific">Lottia gigantea</name>
    <name type="common">Giant owl limpet</name>
    <dbReference type="NCBI Taxonomy" id="225164"/>
    <lineage>
        <taxon>Eukaryota</taxon>
        <taxon>Metazoa</taxon>
        <taxon>Spiralia</taxon>
        <taxon>Lophotrochozoa</taxon>
        <taxon>Mollusca</taxon>
        <taxon>Gastropoda</taxon>
        <taxon>Patellogastropoda</taxon>
        <taxon>Lottioidea</taxon>
        <taxon>Lottiidae</taxon>
        <taxon>Lottia</taxon>
    </lineage>
</organism>
<dbReference type="CTD" id="20236050"/>
<dbReference type="Pfam" id="PF04548">
    <property type="entry name" value="AIG1"/>
    <property type="match status" value="1"/>
</dbReference>
<dbReference type="SUPFAM" id="SSF52540">
    <property type="entry name" value="P-loop containing nucleoside triphosphate hydrolases"/>
    <property type="match status" value="1"/>
</dbReference>
<dbReference type="FunFam" id="3.40.50.300:FF:000366">
    <property type="entry name" value="GTPase, IMAP family member 2"/>
    <property type="match status" value="1"/>
</dbReference>
<keyword evidence="3" id="KW-0342">GTP-binding</keyword>
<dbReference type="EMBL" id="KB202283">
    <property type="protein sequence ID" value="ESO91211.1"/>
    <property type="molecule type" value="Genomic_DNA"/>
</dbReference>
<dbReference type="InterPro" id="IPR045058">
    <property type="entry name" value="GIMA/IAN/Toc"/>
</dbReference>
<dbReference type="AlphaFoldDB" id="V4AD03"/>
<name>V4AD03_LOTGI</name>
<evidence type="ECO:0000256" key="1">
    <source>
        <dbReference type="ARBA" id="ARBA00008535"/>
    </source>
</evidence>
<feature type="domain" description="AIG1-type G" evidence="4">
    <location>
        <begin position="22"/>
        <end position="233"/>
    </location>
</feature>
<dbReference type="PANTHER" id="PTHR10903">
    <property type="entry name" value="GTPASE, IMAP FAMILY MEMBER-RELATED"/>
    <property type="match status" value="1"/>
</dbReference>
<dbReference type="OMA" id="RRAEREX"/>
<dbReference type="PROSITE" id="PS51720">
    <property type="entry name" value="G_AIG1"/>
    <property type="match status" value="1"/>
</dbReference>
<dbReference type="InterPro" id="IPR027417">
    <property type="entry name" value="P-loop_NTPase"/>
</dbReference>
<proteinExistence type="inferred from homology"/>
<dbReference type="PANTHER" id="PTHR10903:SF184">
    <property type="entry name" value="GTP-BINDING PROTEIN A"/>
    <property type="match status" value="1"/>
</dbReference>
<keyword evidence="6" id="KW-1185">Reference proteome</keyword>
<gene>
    <name evidence="5" type="ORF">LOTGIDRAFT_153643</name>
</gene>
<sequence length="307" mass="35178">MADFSYYQTSPFFIGLNFLIIPSEYRVVLVGKTGVGKSASGNSILGQTKLNERAFSSQNSAMPVTQRCQRKQRYLVNHEALLNVIDTPGLFDSKIPNKETVKEISKCLALTAPGPHAFLFVLRIGRFTKEEVDTLELLRNLFGENVHKYVIVVFTNKDDLDDDEVTVEEFVDKSPDYLKEFLEQCYQRYVGICNKSCKMSHEKDVESVIELIIKTIEENGREFYSGDLWNLVEERIEDEIQTLQETNKTKTEDEIREELRNEIETVDDDSEFEGMWGDISAITFSGISDAFKLYLKQINELATISNK</sequence>
<keyword evidence="2" id="KW-0547">Nucleotide-binding</keyword>
<dbReference type="Gene3D" id="3.40.50.300">
    <property type="entry name" value="P-loop containing nucleotide triphosphate hydrolases"/>
    <property type="match status" value="1"/>
</dbReference>
<evidence type="ECO:0000313" key="5">
    <source>
        <dbReference type="EMBL" id="ESO91211.1"/>
    </source>
</evidence>
<reference evidence="5 6" key="1">
    <citation type="journal article" date="2013" name="Nature">
        <title>Insights into bilaterian evolution from three spiralian genomes.</title>
        <authorList>
            <person name="Simakov O."/>
            <person name="Marletaz F."/>
            <person name="Cho S.J."/>
            <person name="Edsinger-Gonzales E."/>
            <person name="Havlak P."/>
            <person name="Hellsten U."/>
            <person name="Kuo D.H."/>
            <person name="Larsson T."/>
            <person name="Lv J."/>
            <person name="Arendt D."/>
            <person name="Savage R."/>
            <person name="Osoegawa K."/>
            <person name="de Jong P."/>
            <person name="Grimwood J."/>
            <person name="Chapman J.A."/>
            <person name="Shapiro H."/>
            <person name="Aerts A."/>
            <person name="Otillar R.P."/>
            <person name="Terry A.Y."/>
            <person name="Boore J.L."/>
            <person name="Grigoriev I.V."/>
            <person name="Lindberg D.R."/>
            <person name="Seaver E.C."/>
            <person name="Weisblat D.A."/>
            <person name="Putnam N.H."/>
            <person name="Rokhsar D.S."/>
        </authorList>
    </citation>
    <scope>NUCLEOTIDE SEQUENCE [LARGE SCALE GENOMIC DNA]</scope>
</reference>
<dbReference type="Proteomes" id="UP000030746">
    <property type="component" value="Unassembled WGS sequence"/>
</dbReference>
<evidence type="ECO:0000259" key="4">
    <source>
        <dbReference type="PROSITE" id="PS51720"/>
    </source>
</evidence>
<dbReference type="HOGENOM" id="CLU_010468_0_0_1"/>
<dbReference type="RefSeq" id="XP_009057915.1">
    <property type="nucleotide sequence ID" value="XM_009059667.1"/>
</dbReference>